<reference evidence="2 3" key="1">
    <citation type="submission" date="2019-07" db="EMBL/GenBank/DDBJ databases">
        <title>Full genome sequence of Sphingomonas sp. 4R-6-7(HKS19).</title>
        <authorList>
            <person name="Im W.-T."/>
        </authorList>
    </citation>
    <scope>NUCLEOTIDE SEQUENCE [LARGE SCALE GENOMIC DNA]</scope>
    <source>
        <strain evidence="2 3">HKS19</strain>
    </source>
</reference>
<gene>
    <name evidence="2" type="ORF">FPZ24_11385</name>
</gene>
<protein>
    <submittedName>
        <fullName evidence="2">Uncharacterized protein</fullName>
    </submittedName>
</protein>
<evidence type="ECO:0000313" key="2">
    <source>
        <dbReference type="EMBL" id="QDZ08008.1"/>
    </source>
</evidence>
<dbReference type="OrthoDB" id="7452167at2"/>
<dbReference type="RefSeq" id="WP_146572077.1">
    <property type="nucleotide sequence ID" value="NZ_CP042306.1"/>
</dbReference>
<organism evidence="2 3">
    <name type="scientific">Sphingomonas panacisoli</name>
    <dbReference type="NCBI Taxonomy" id="1813879"/>
    <lineage>
        <taxon>Bacteria</taxon>
        <taxon>Pseudomonadati</taxon>
        <taxon>Pseudomonadota</taxon>
        <taxon>Alphaproteobacteria</taxon>
        <taxon>Sphingomonadales</taxon>
        <taxon>Sphingomonadaceae</taxon>
        <taxon>Sphingomonas</taxon>
    </lineage>
</organism>
<sequence length="65" mass="6850">MKQVQHKPSEVNAVEGQVIVDGPDGIAYAMTPEAATRTSARLLTEAARAKGQAAQQHATGVKRAH</sequence>
<feature type="region of interest" description="Disordered" evidence="1">
    <location>
        <begin position="46"/>
        <end position="65"/>
    </location>
</feature>
<dbReference type="AlphaFoldDB" id="A0A5B8LIE4"/>
<dbReference type="KEGG" id="spai:FPZ24_11385"/>
<proteinExistence type="predicted"/>
<name>A0A5B8LIE4_9SPHN</name>
<evidence type="ECO:0000256" key="1">
    <source>
        <dbReference type="SAM" id="MobiDB-lite"/>
    </source>
</evidence>
<keyword evidence="3" id="KW-1185">Reference proteome</keyword>
<evidence type="ECO:0000313" key="3">
    <source>
        <dbReference type="Proteomes" id="UP000315673"/>
    </source>
</evidence>
<accession>A0A5B8LIE4</accession>
<dbReference type="EMBL" id="CP042306">
    <property type="protein sequence ID" value="QDZ08008.1"/>
    <property type="molecule type" value="Genomic_DNA"/>
</dbReference>
<dbReference type="Proteomes" id="UP000315673">
    <property type="component" value="Chromosome"/>
</dbReference>